<feature type="region of interest" description="Disordered" evidence="1">
    <location>
        <begin position="458"/>
        <end position="485"/>
    </location>
</feature>
<feature type="region of interest" description="Disordered" evidence="1">
    <location>
        <begin position="619"/>
        <end position="650"/>
    </location>
</feature>
<comment type="caution">
    <text evidence="3">The sequence shown here is derived from an EMBL/GenBank/DDBJ whole genome shotgun (WGS) entry which is preliminary data.</text>
</comment>
<evidence type="ECO:0000256" key="2">
    <source>
        <dbReference type="SAM" id="SignalP"/>
    </source>
</evidence>
<feature type="signal peptide" evidence="2">
    <location>
        <begin position="1"/>
        <end position="18"/>
    </location>
</feature>
<protein>
    <submittedName>
        <fullName evidence="3">Uncharacterized protein</fullName>
    </submittedName>
</protein>
<evidence type="ECO:0000313" key="3">
    <source>
        <dbReference type="EMBL" id="KAL0960642.1"/>
    </source>
</evidence>
<feature type="chain" id="PRO_5047168578" evidence="2">
    <location>
        <begin position="19"/>
        <end position="719"/>
    </location>
</feature>
<keyword evidence="4" id="KW-1185">Reference proteome</keyword>
<organism evidence="3 4">
    <name type="scientific">Hohenbuehelia grisea</name>
    <dbReference type="NCBI Taxonomy" id="104357"/>
    <lineage>
        <taxon>Eukaryota</taxon>
        <taxon>Fungi</taxon>
        <taxon>Dikarya</taxon>
        <taxon>Basidiomycota</taxon>
        <taxon>Agaricomycotina</taxon>
        <taxon>Agaricomycetes</taxon>
        <taxon>Agaricomycetidae</taxon>
        <taxon>Agaricales</taxon>
        <taxon>Pleurotineae</taxon>
        <taxon>Pleurotaceae</taxon>
        <taxon>Hohenbuehelia</taxon>
    </lineage>
</organism>
<keyword evidence="2" id="KW-0732">Signal</keyword>
<dbReference type="Proteomes" id="UP001556367">
    <property type="component" value="Unassembled WGS sequence"/>
</dbReference>
<accession>A0ABR3JXU0</accession>
<gene>
    <name evidence="3" type="ORF">HGRIS_005670</name>
</gene>
<proteinExistence type="predicted"/>
<feature type="compositionally biased region" description="Polar residues" evidence="1">
    <location>
        <begin position="619"/>
        <end position="631"/>
    </location>
</feature>
<reference evidence="4" key="1">
    <citation type="submission" date="2024-06" db="EMBL/GenBank/DDBJ databases">
        <title>Multi-omics analyses provide insights into the biosynthesis of the anticancer antibiotic pleurotin in Hohenbuehelia grisea.</title>
        <authorList>
            <person name="Weaver J.A."/>
            <person name="Alberti F."/>
        </authorList>
    </citation>
    <scope>NUCLEOTIDE SEQUENCE [LARGE SCALE GENOMIC DNA]</scope>
    <source>
        <strain evidence="4">T-177</strain>
    </source>
</reference>
<dbReference type="EMBL" id="JASNQZ010000001">
    <property type="protein sequence ID" value="KAL0960642.1"/>
    <property type="molecule type" value="Genomic_DNA"/>
</dbReference>
<evidence type="ECO:0000313" key="4">
    <source>
        <dbReference type="Proteomes" id="UP001556367"/>
    </source>
</evidence>
<sequence length="719" mass="78105">MKFFNILALLAATGGTLARLPDYTPDLNSDLKRNDWNTACGKKCYFDLPDTKDHPGQGFMEMEAEEDGMIFDLTHAAGWTIAGCKVQGDNAPVKGKEAYKEAKSKTKLLAVVVEFSCPSGATCAESAKEESLKRIISSTIARLPQQCEKIGFAVPTEFWKNGQNFNLLLTSDLSKAKVKNVRFNLEGKSSKAHEKSPSPIHPRDFNLEDTKCESYSFWDPRFCKGFNKDIHLKYKSDIELVKGGIECSKSAPGVQMTGVTGSGFSVQGLITVSPDVDITANFGVKIKGWLGFLSVNIEEAYTYAFVDGHAGAKLGLGLELKGQIDSGEISLITIPVSPLTFGFISFGPSLELLTRVNASVVASGALEWDFKVDFSQEKFALGRNLPAGSFSPKFNPGTPQAIGDLDIGITAHVIPRFNFGIYAPGFVQGSVFVDADVSLTGKLELKAKKDLMDVPKPAVTVSSTPNPEPTAIAKSADTSKDSTKGYDYYPKSNSAKFRPGEDMRANDFDRNNQFTEESNVSNDASFDSDLDSNSIGYKREETHMATFEASLAKRDTTIGAKVELLAFVEVRIGAQVMSGKIAGMLMEALGFDWKRSRAWRLWFIPMFDMPVPLGGDQSVFTPSPFRSQSSEAEPLAQGQPSTAPAVQRRDPEADTKLLIAIPEAKESSFLPIKLGSIAGLQCEVRLTDQKETGVGLLDKIKLVGGNGKAAFNVLRNARV</sequence>
<evidence type="ECO:0000256" key="1">
    <source>
        <dbReference type="SAM" id="MobiDB-lite"/>
    </source>
</evidence>
<name>A0ABR3JXU0_9AGAR</name>